<evidence type="ECO:0000313" key="2">
    <source>
        <dbReference type="Proteomes" id="UP000199556"/>
    </source>
</evidence>
<dbReference type="Gene3D" id="3.30.460.40">
    <property type="match status" value="1"/>
</dbReference>
<dbReference type="OrthoDB" id="284878at2"/>
<dbReference type="AlphaFoldDB" id="A0A1I4S194"/>
<keyword evidence="2" id="KW-1185">Reference proteome</keyword>
<dbReference type="RefSeq" id="WP_090486099.1">
    <property type="nucleotide sequence ID" value="NZ_FOUO01000011.1"/>
</dbReference>
<accession>A0A1I4S194</accession>
<dbReference type="InterPro" id="IPR043519">
    <property type="entry name" value="NT_sf"/>
</dbReference>
<proteinExistence type="predicted"/>
<evidence type="ECO:0000313" key="1">
    <source>
        <dbReference type="EMBL" id="SFM58050.1"/>
    </source>
</evidence>
<dbReference type="Pfam" id="PF08843">
    <property type="entry name" value="AbiEii"/>
    <property type="match status" value="1"/>
</dbReference>
<reference evidence="1 2" key="1">
    <citation type="submission" date="2016-10" db="EMBL/GenBank/DDBJ databases">
        <authorList>
            <person name="de Groot N.N."/>
        </authorList>
    </citation>
    <scope>NUCLEOTIDE SEQUENCE [LARGE SCALE GENOMIC DNA]</scope>
    <source>
        <strain evidence="1 2">DSM 4180</strain>
    </source>
</reference>
<gene>
    <name evidence="1" type="ORF">SAMN05421721_11157</name>
</gene>
<dbReference type="Proteomes" id="UP000199556">
    <property type="component" value="Unassembled WGS sequence"/>
</dbReference>
<name>A0A1I4S194_ECTMO</name>
<sequence length="172" mass="19731">MRLDSILTILRALDEAGVRYLIAGGVAVNLHGYTRLTQDLDLVVELSPRNAMAAVQALARLGYHPQVPVEITEFADPARRKEWMTHKHMQVFSLISEAHPDTTVDLFVTEPFSFDEEYDRADRYELVAGSEVRTVRPETLIAMKRVAGRDRDRDDIQHLEWIIEERRDSSND</sequence>
<organism evidence="1 2">
    <name type="scientific">Ectothiorhodospira mobilis</name>
    <dbReference type="NCBI Taxonomy" id="195064"/>
    <lineage>
        <taxon>Bacteria</taxon>
        <taxon>Pseudomonadati</taxon>
        <taxon>Pseudomonadota</taxon>
        <taxon>Gammaproteobacteria</taxon>
        <taxon>Chromatiales</taxon>
        <taxon>Ectothiorhodospiraceae</taxon>
        <taxon>Ectothiorhodospira</taxon>
    </lineage>
</organism>
<dbReference type="InterPro" id="IPR014942">
    <property type="entry name" value="AbiEii"/>
</dbReference>
<dbReference type="STRING" id="195064.SAMN05421721_11157"/>
<dbReference type="EMBL" id="FOUO01000011">
    <property type="protein sequence ID" value="SFM58050.1"/>
    <property type="molecule type" value="Genomic_DNA"/>
</dbReference>
<evidence type="ECO:0008006" key="3">
    <source>
        <dbReference type="Google" id="ProtNLM"/>
    </source>
</evidence>
<protein>
    <recommendedName>
        <fullName evidence="3">Nucleotidyl transferase AbiEii toxin, Type IV TA system</fullName>
    </recommendedName>
</protein>
<dbReference type="SUPFAM" id="SSF81301">
    <property type="entry name" value="Nucleotidyltransferase"/>
    <property type="match status" value="1"/>
</dbReference>